<evidence type="ECO:0000256" key="1">
    <source>
        <dbReference type="SAM" id="MobiDB-lite"/>
    </source>
</evidence>
<feature type="region of interest" description="Disordered" evidence="1">
    <location>
        <begin position="117"/>
        <end position="166"/>
    </location>
</feature>
<comment type="caution">
    <text evidence="2">The sequence shown here is derived from an EMBL/GenBank/DDBJ whole genome shotgun (WGS) entry which is preliminary data.</text>
</comment>
<evidence type="ECO:0000313" key="2">
    <source>
        <dbReference type="EMBL" id="KTD74944.1"/>
    </source>
</evidence>
<accession>A0A0W1A1E8</accession>
<feature type="compositionally biased region" description="Low complexity" evidence="1">
    <location>
        <begin position="19"/>
        <end position="48"/>
    </location>
</feature>
<protein>
    <submittedName>
        <fullName evidence="2">Dot/Icm T4SS effector</fullName>
    </submittedName>
</protein>
<dbReference type="AlphaFoldDB" id="A0A0W1A1E8"/>
<gene>
    <name evidence="2" type="ORF">Lwal_2985</name>
</gene>
<dbReference type="PATRIC" id="fig|66969.6.peg.3251"/>
<organism evidence="2 3">
    <name type="scientific">Legionella waltersii</name>
    <dbReference type="NCBI Taxonomy" id="66969"/>
    <lineage>
        <taxon>Bacteria</taxon>
        <taxon>Pseudomonadati</taxon>
        <taxon>Pseudomonadota</taxon>
        <taxon>Gammaproteobacteria</taxon>
        <taxon>Legionellales</taxon>
        <taxon>Legionellaceae</taxon>
        <taxon>Legionella</taxon>
    </lineage>
</organism>
<dbReference type="Proteomes" id="UP000054729">
    <property type="component" value="Unassembled WGS sequence"/>
</dbReference>
<reference evidence="2 3" key="1">
    <citation type="submission" date="2015-11" db="EMBL/GenBank/DDBJ databases">
        <title>Genomic analysis of 38 Legionella species identifies large and diverse effector repertoires.</title>
        <authorList>
            <person name="Burstein D."/>
            <person name="Amaro F."/>
            <person name="Zusman T."/>
            <person name="Lifshitz Z."/>
            <person name="Cohen O."/>
            <person name="Gilbert J.A."/>
            <person name="Pupko T."/>
            <person name="Shuman H.A."/>
            <person name="Segal G."/>
        </authorList>
    </citation>
    <scope>NUCLEOTIDE SEQUENCE [LARGE SCALE GENOMIC DNA]</scope>
    <source>
        <strain evidence="2 3">ATCC 51914</strain>
    </source>
</reference>
<sequence length="166" mass="18329">MPTPPNSPKSDQKQEEQTVNNPGQNGVNPNGEQQNAQPNPENQPNQNALPRVRGAVLSLFGFSPRAHVSLCPHSVGTFHLAEVVDGVFRFGHVGTNHPEIFLILFAAALNEMNVEELDNENQEVNTPAQPSEEKSEPSQEASSESEEDEKEEDEEHDEENQSTFSM</sequence>
<feature type="region of interest" description="Disordered" evidence="1">
    <location>
        <begin position="1"/>
        <end position="48"/>
    </location>
</feature>
<keyword evidence="3" id="KW-1185">Reference proteome</keyword>
<feature type="compositionally biased region" description="Acidic residues" evidence="1">
    <location>
        <begin position="143"/>
        <end position="160"/>
    </location>
</feature>
<dbReference type="RefSeq" id="WP_058481588.1">
    <property type="nucleotide sequence ID" value="NZ_CAAAIQ010000022.1"/>
</dbReference>
<name>A0A0W1A1E8_9GAMM</name>
<evidence type="ECO:0000313" key="3">
    <source>
        <dbReference type="Proteomes" id="UP000054729"/>
    </source>
</evidence>
<dbReference type="EMBL" id="LNZB01000060">
    <property type="protein sequence ID" value="KTD74944.1"/>
    <property type="molecule type" value="Genomic_DNA"/>
</dbReference>
<proteinExistence type="predicted"/>